<evidence type="ECO:0000256" key="9">
    <source>
        <dbReference type="ARBA" id="ARBA00022692"/>
    </source>
</evidence>
<dbReference type="AlphaFoldDB" id="A0AAW0PG32"/>
<evidence type="ECO:0000256" key="6">
    <source>
        <dbReference type="ARBA" id="ARBA00005974"/>
    </source>
</evidence>
<comment type="catalytic activity">
    <reaction evidence="19">
        <text>O-phospho-L-threonyl-[protein] + H2O = L-threonyl-[protein] + phosphate</text>
        <dbReference type="Rhea" id="RHEA:47004"/>
        <dbReference type="Rhea" id="RHEA-COMP:11060"/>
        <dbReference type="Rhea" id="RHEA-COMP:11605"/>
        <dbReference type="ChEBI" id="CHEBI:15377"/>
        <dbReference type="ChEBI" id="CHEBI:30013"/>
        <dbReference type="ChEBI" id="CHEBI:43474"/>
        <dbReference type="ChEBI" id="CHEBI:61977"/>
        <dbReference type="EC" id="3.1.3.16"/>
    </reaction>
</comment>
<evidence type="ECO:0000256" key="1">
    <source>
        <dbReference type="ARBA" id="ARBA00001936"/>
    </source>
</evidence>
<evidence type="ECO:0000256" key="5">
    <source>
        <dbReference type="ARBA" id="ARBA00005333"/>
    </source>
</evidence>
<sequence length="447" mass="51226">MDDKTFNKELDAWIEQLNECKQLSENQVKVLCEKAKEILTQESNVQEVRCPVTVCGDVHGQFHDLMELFKIGGKSPDTNYLFMGDYVDRGYYSVETVTLLVSLKVRFRERITILRGNHESRQITQVYGFYDECLRKYGNANVWKYFTDLFDYLPLTALVDNQIFCLHGGLSPSIDTLEHIRALDRLQEVPHEGPMCDLLWSDPDDRGGWGISPRGAGYTFGQDISETFNHANGLTLVSRAHQLVMEGYNWCHDRNVVTIFSAPNYCYRCGNQAAIMELDDTLKYSFLQFDPAPRRGEPHVTRRTPDYFFQAHVYCDSGAPVASRWDVPRLAEDLLLLRVKLAAAAFQGSFSRTTGAHSAMNMAAELSTTININEPRWDQSTFVGRAKHFFTVTDPRNVLLTNEQLTHAHNIITEYRKGVVAPGLTEDELWRAKYILTQHFTLIQERR</sequence>
<keyword evidence="15" id="KW-0496">Mitochondrion</keyword>
<comment type="cofactor">
    <cofactor evidence="1">
        <name>Mn(2+)</name>
        <dbReference type="ChEBI" id="CHEBI:29035"/>
    </cofactor>
</comment>
<keyword evidence="14" id="KW-1133">Transmembrane helix</keyword>
<organism evidence="21 22">
    <name type="scientific">Mugilogobius chulae</name>
    <name type="common">yellowstripe goby</name>
    <dbReference type="NCBI Taxonomy" id="88201"/>
    <lineage>
        <taxon>Eukaryota</taxon>
        <taxon>Metazoa</taxon>
        <taxon>Chordata</taxon>
        <taxon>Craniata</taxon>
        <taxon>Vertebrata</taxon>
        <taxon>Euteleostomi</taxon>
        <taxon>Actinopterygii</taxon>
        <taxon>Neopterygii</taxon>
        <taxon>Teleostei</taxon>
        <taxon>Neoteleostei</taxon>
        <taxon>Acanthomorphata</taxon>
        <taxon>Gobiaria</taxon>
        <taxon>Gobiiformes</taxon>
        <taxon>Gobioidei</taxon>
        <taxon>Gobiidae</taxon>
        <taxon>Gobionellinae</taxon>
        <taxon>Mugilogobius</taxon>
    </lineage>
</organism>
<dbReference type="GO" id="GO:0000922">
    <property type="term" value="C:spindle pole"/>
    <property type="evidence" value="ECO:0007669"/>
    <property type="project" value="UniProtKB-SubCell"/>
</dbReference>
<dbReference type="PANTHER" id="PTHR45619">
    <property type="entry name" value="SERINE/THREONINE-PROTEIN PHOSPHATASE PP2A-RELATED"/>
    <property type="match status" value="1"/>
</dbReference>
<dbReference type="CDD" id="cd07415">
    <property type="entry name" value="MPP_PP2A_PP4_PP6"/>
    <property type="match status" value="1"/>
</dbReference>
<keyword evidence="16" id="KW-0472">Membrane</keyword>
<protein>
    <recommendedName>
        <fullName evidence="19">Serine/threonine-protein phosphatase</fullName>
        <ecNumber evidence="19">3.1.3.16</ecNumber>
    </recommendedName>
</protein>
<keyword evidence="10" id="KW-0479">Metal-binding</keyword>
<evidence type="ECO:0000256" key="10">
    <source>
        <dbReference type="ARBA" id="ARBA00022723"/>
    </source>
</evidence>
<evidence type="ECO:0000256" key="18">
    <source>
        <dbReference type="ARBA" id="ARBA00023328"/>
    </source>
</evidence>
<comment type="subcellular location">
    <subcellularLocation>
        <location evidence="3">Chromosome</location>
        <location evidence="3">Centromere</location>
    </subcellularLocation>
    <subcellularLocation>
        <location evidence="4">Cytoplasm</location>
        <location evidence="4">Cytoskeleton</location>
        <location evidence="4">Spindle pole</location>
    </subcellularLocation>
    <subcellularLocation>
        <location evidence="2">Mitochondrion membrane</location>
        <topology evidence="2">Multi-pass membrane protein</topology>
    </subcellularLocation>
</comment>
<proteinExistence type="inferred from homology"/>
<dbReference type="InterPro" id="IPR004686">
    <property type="entry name" value="Mtc"/>
</dbReference>
<dbReference type="Pfam" id="PF03820">
    <property type="entry name" value="SFXNs"/>
    <property type="match status" value="1"/>
</dbReference>
<evidence type="ECO:0000256" key="2">
    <source>
        <dbReference type="ARBA" id="ARBA00004225"/>
    </source>
</evidence>
<keyword evidence="17" id="KW-0464">Manganese</keyword>
<accession>A0AAW0PG32</accession>
<evidence type="ECO:0000313" key="21">
    <source>
        <dbReference type="EMBL" id="KAK7922855.1"/>
    </source>
</evidence>
<evidence type="ECO:0000256" key="7">
    <source>
        <dbReference type="ARBA" id="ARBA00022448"/>
    </source>
</evidence>
<evidence type="ECO:0000256" key="4">
    <source>
        <dbReference type="ARBA" id="ARBA00004647"/>
    </source>
</evidence>
<dbReference type="SUPFAM" id="SSF56300">
    <property type="entry name" value="Metallo-dependent phosphatases"/>
    <property type="match status" value="1"/>
</dbReference>
<name>A0AAW0PG32_9GOBI</name>
<dbReference type="Proteomes" id="UP001460270">
    <property type="component" value="Unassembled WGS sequence"/>
</dbReference>
<dbReference type="GO" id="GO:0000775">
    <property type="term" value="C:chromosome, centromeric region"/>
    <property type="evidence" value="ECO:0007669"/>
    <property type="project" value="UniProtKB-SubCell"/>
</dbReference>
<dbReference type="Gene3D" id="3.60.21.10">
    <property type="match status" value="1"/>
</dbReference>
<evidence type="ECO:0000256" key="17">
    <source>
        <dbReference type="ARBA" id="ARBA00023211"/>
    </source>
</evidence>
<evidence type="ECO:0000256" key="16">
    <source>
        <dbReference type="ARBA" id="ARBA00023136"/>
    </source>
</evidence>
<gene>
    <name evidence="21" type="ORF">WMY93_009757</name>
</gene>
<dbReference type="InterPro" id="IPR006186">
    <property type="entry name" value="Ser/Thr-sp_prot-phosphatase"/>
</dbReference>
<dbReference type="GO" id="GO:0004722">
    <property type="term" value="F:protein serine/threonine phosphatase activity"/>
    <property type="evidence" value="ECO:0007669"/>
    <property type="project" value="UniProtKB-EC"/>
</dbReference>
<comment type="similarity">
    <text evidence="6">Belongs to the sideroflexin family.</text>
</comment>
<evidence type="ECO:0000256" key="3">
    <source>
        <dbReference type="ARBA" id="ARBA00004584"/>
    </source>
</evidence>
<keyword evidence="13" id="KW-0029">Amino-acid transport</keyword>
<dbReference type="FunFam" id="3.60.21.10:FF:000003">
    <property type="entry name" value="Serine/threonine-protein phosphatase"/>
    <property type="match status" value="1"/>
</dbReference>
<comment type="similarity">
    <text evidence="5">Belongs to the PPP phosphatase family. PP-1 subfamily.</text>
</comment>
<comment type="caution">
    <text evidence="21">The sequence shown here is derived from an EMBL/GenBank/DDBJ whole genome shotgun (WGS) entry which is preliminary data.</text>
</comment>
<dbReference type="PRINTS" id="PR00114">
    <property type="entry name" value="STPHPHTASE"/>
</dbReference>
<dbReference type="GO" id="GO:0046872">
    <property type="term" value="F:metal ion binding"/>
    <property type="evidence" value="ECO:0007669"/>
    <property type="project" value="UniProtKB-KW"/>
</dbReference>
<dbReference type="GO" id="GO:0015075">
    <property type="term" value="F:monoatomic ion transmembrane transporter activity"/>
    <property type="evidence" value="ECO:0007669"/>
    <property type="project" value="InterPro"/>
</dbReference>
<keyword evidence="18" id="KW-0137">Centromere</keyword>
<evidence type="ECO:0000259" key="20">
    <source>
        <dbReference type="PROSITE" id="PS00125"/>
    </source>
</evidence>
<evidence type="ECO:0000256" key="12">
    <source>
        <dbReference type="ARBA" id="ARBA00022912"/>
    </source>
</evidence>
<evidence type="ECO:0000313" key="22">
    <source>
        <dbReference type="Proteomes" id="UP001460270"/>
    </source>
</evidence>
<reference evidence="22" key="1">
    <citation type="submission" date="2024-04" db="EMBL/GenBank/DDBJ databases">
        <title>Salinicola lusitanus LLJ914,a marine bacterium isolated from the Okinawa Trough.</title>
        <authorList>
            <person name="Li J."/>
        </authorList>
    </citation>
    <scope>NUCLEOTIDE SEQUENCE [LARGE SCALE GENOMIC DNA]</scope>
</reference>
<keyword evidence="9" id="KW-0812">Transmembrane</keyword>
<dbReference type="InterPro" id="IPR004843">
    <property type="entry name" value="Calcineurin-like_PHP"/>
</dbReference>
<feature type="domain" description="Serine/threonine specific protein phosphatases" evidence="20">
    <location>
        <begin position="114"/>
        <end position="119"/>
    </location>
</feature>
<dbReference type="InterPro" id="IPR029052">
    <property type="entry name" value="Metallo-depent_PP-like"/>
</dbReference>
<evidence type="ECO:0000256" key="8">
    <source>
        <dbReference type="ARBA" id="ARBA00022454"/>
    </source>
</evidence>
<dbReference type="SMART" id="SM00156">
    <property type="entry name" value="PP2Ac"/>
    <property type="match status" value="1"/>
</dbReference>
<keyword evidence="11 19" id="KW-0378">Hydrolase</keyword>
<evidence type="ECO:0000256" key="15">
    <source>
        <dbReference type="ARBA" id="ARBA00023128"/>
    </source>
</evidence>
<evidence type="ECO:0000256" key="13">
    <source>
        <dbReference type="ARBA" id="ARBA00022970"/>
    </source>
</evidence>
<keyword evidence="8" id="KW-0158">Chromosome</keyword>
<dbReference type="GO" id="GO:0031966">
    <property type="term" value="C:mitochondrial membrane"/>
    <property type="evidence" value="ECO:0007669"/>
    <property type="project" value="UniProtKB-SubCell"/>
</dbReference>
<dbReference type="PROSITE" id="PS00125">
    <property type="entry name" value="SER_THR_PHOSPHATASE"/>
    <property type="match status" value="1"/>
</dbReference>
<dbReference type="EC" id="3.1.3.16" evidence="19"/>
<dbReference type="Pfam" id="PF00149">
    <property type="entry name" value="Metallophos"/>
    <property type="match status" value="1"/>
</dbReference>
<dbReference type="EMBL" id="JBBPFD010000006">
    <property type="protein sequence ID" value="KAK7922855.1"/>
    <property type="molecule type" value="Genomic_DNA"/>
</dbReference>
<keyword evidence="22" id="KW-1185">Reference proteome</keyword>
<dbReference type="InterPro" id="IPR047129">
    <property type="entry name" value="PPA2-like"/>
</dbReference>
<evidence type="ECO:0000256" key="11">
    <source>
        <dbReference type="ARBA" id="ARBA00022801"/>
    </source>
</evidence>
<evidence type="ECO:0000256" key="14">
    <source>
        <dbReference type="ARBA" id="ARBA00022989"/>
    </source>
</evidence>
<keyword evidence="7" id="KW-0813">Transport</keyword>
<dbReference type="GO" id="GO:0006865">
    <property type="term" value="P:amino acid transport"/>
    <property type="evidence" value="ECO:0007669"/>
    <property type="project" value="UniProtKB-KW"/>
</dbReference>
<evidence type="ECO:0000256" key="19">
    <source>
        <dbReference type="RuleBase" id="RU004273"/>
    </source>
</evidence>
<keyword evidence="12" id="KW-0904">Protein phosphatase</keyword>